<dbReference type="NCBIfam" id="TIGR01734">
    <property type="entry name" value="D-ala-DACP-lig"/>
    <property type="match status" value="1"/>
</dbReference>
<dbReference type="AlphaFoldDB" id="A0A0R1M3V3"/>
<dbReference type="Gene3D" id="3.30.300.30">
    <property type="match status" value="1"/>
</dbReference>
<feature type="binding site" evidence="7">
    <location>
        <begin position="291"/>
        <end position="296"/>
    </location>
    <ligand>
        <name>ATP</name>
        <dbReference type="ChEBI" id="CHEBI:30616"/>
    </ligand>
</feature>
<dbReference type="NCBIfam" id="TIGR01733">
    <property type="entry name" value="AA-adenyl-dom"/>
    <property type="match status" value="1"/>
</dbReference>
<dbReference type="STRING" id="1423776.FD04_GL000283"/>
<dbReference type="EC" id="6.2.1.54" evidence="7"/>
<sequence>MIEDVIRAISAQAVAHPDRVAYDYLGQTYTYQELETQSTILANHLTQQFGVDNQQPILVYGGQTFEMLVAFLGAVKSGHGYIPVDVHSASDRITSILETAQPALVIAVEPLPVKVAVPVLTRNDMQTLMVKPVTEVVNNPIFDDETFYIIFTSGTTGKPKGVQISHQNLVSFVNWMISWQAFEDRNTLLQPAFSFDLSVMALYPTLVSGGTLKVLPKNTTDNFAVMFQTLPTLDLNTWISTPSLIDICLLDSNFDQAHYPTLDRFLFCGEELTHQTAMKLKQQFPAAKVFNTYGPTEATVAVTSVEITADILATCDRLPIGYVKPDTQILIDNDRADGSGELLIAGPGVSKGYLNNPVKTETAFYQQHSERGYRSGDLGYYKGDLLFYNGRTDFQIKLNGYRIELEEVNHHLSSVTMIKQGVAVPKYDRQHKVKQLVAIVVLDDALDQTQNYTMAIKQQLSQDMMPYMVPQRFIFKKQLPLSANGKVDIKALIAGVNPHD</sequence>
<comment type="catalytic activity">
    <reaction evidence="7">
        <text>holo-[D-alanyl-carrier protein] + D-alanine + ATP = D-alanyl-[D-alanyl-carrier protein] + AMP + diphosphate</text>
        <dbReference type="Rhea" id="RHEA:55132"/>
        <dbReference type="Rhea" id="RHEA-COMP:14102"/>
        <dbReference type="Rhea" id="RHEA-COMP:14103"/>
        <dbReference type="ChEBI" id="CHEBI:30616"/>
        <dbReference type="ChEBI" id="CHEBI:33019"/>
        <dbReference type="ChEBI" id="CHEBI:57416"/>
        <dbReference type="ChEBI" id="CHEBI:64479"/>
        <dbReference type="ChEBI" id="CHEBI:138620"/>
        <dbReference type="ChEBI" id="CHEBI:456215"/>
        <dbReference type="EC" id="6.2.1.54"/>
    </reaction>
</comment>
<dbReference type="CDD" id="cd05945">
    <property type="entry name" value="DltA"/>
    <property type="match status" value="1"/>
</dbReference>
<dbReference type="PATRIC" id="fig|1423776.4.peg.284"/>
<keyword evidence="1 7" id="KW-0963">Cytoplasm</keyword>
<feature type="binding site" evidence="7">
    <location>
        <position position="486"/>
    </location>
    <ligand>
        <name>D-alanine</name>
        <dbReference type="ChEBI" id="CHEBI:57416"/>
    </ligand>
</feature>
<dbReference type="GO" id="GO:0005524">
    <property type="term" value="F:ATP binding"/>
    <property type="evidence" value="ECO:0007669"/>
    <property type="project" value="UniProtKB-KW"/>
</dbReference>
<comment type="subcellular location">
    <subcellularLocation>
        <location evidence="7">Cytoplasm</location>
    </subcellularLocation>
</comment>
<dbReference type="Pfam" id="PF13193">
    <property type="entry name" value="AMP-binding_C"/>
    <property type="match status" value="1"/>
</dbReference>
<gene>
    <name evidence="7" type="primary">dltA</name>
    <name evidence="10" type="ORF">FD04_GL000283</name>
</gene>
<evidence type="ECO:0000256" key="5">
    <source>
        <dbReference type="ARBA" id="ARBA00054605"/>
    </source>
</evidence>
<dbReference type="GO" id="GO:0005737">
    <property type="term" value="C:cytoplasm"/>
    <property type="evidence" value="ECO:0007669"/>
    <property type="project" value="UniProtKB-SubCell"/>
</dbReference>
<dbReference type="InterPro" id="IPR025110">
    <property type="entry name" value="AMP-bd_C"/>
</dbReference>
<dbReference type="FunFam" id="3.30.300.30:FF:000012">
    <property type="entry name" value="D-alanine--D-alanyl carrier protein ligase"/>
    <property type="match status" value="1"/>
</dbReference>
<evidence type="ECO:0000256" key="3">
    <source>
        <dbReference type="ARBA" id="ARBA00022741"/>
    </source>
</evidence>
<evidence type="ECO:0000313" key="10">
    <source>
        <dbReference type="EMBL" id="KRK98551.1"/>
    </source>
</evidence>
<dbReference type="InterPro" id="IPR045851">
    <property type="entry name" value="AMP-bd_C_sf"/>
</dbReference>
<evidence type="ECO:0000259" key="8">
    <source>
        <dbReference type="Pfam" id="PF00501"/>
    </source>
</evidence>
<dbReference type="SUPFAM" id="SSF56801">
    <property type="entry name" value="Acetyl-CoA synthetase-like"/>
    <property type="match status" value="1"/>
</dbReference>
<protein>
    <recommendedName>
        <fullName evidence="7">D-alanine--D-alanyl carrier protein ligase</fullName>
        <shortName evidence="7">DCL</shortName>
        <ecNumber evidence="7">6.2.1.54</ecNumber>
    </recommendedName>
    <alternativeName>
        <fullName evidence="7">D-alanine--poly(phosphoribitol) ligase subunit 1</fullName>
    </alternativeName>
    <alternativeName>
        <fullName evidence="7">D-alanine-activating enzyme</fullName>
        <shortName evidence="7">DAE</shortName>
    </alternativeName>
</protein>
<dbReference type="Pfam" id="PF00501">
    <property type="entry name" value="AMP-binding"/>
    <property type="match status" value="1"/>
</dbReference>
<feature type="binding site" evidence="7">
    <location>
        <begin position="152"/>
        <end position="153"/>
    </location>
    <ligand>
        <name>ATP</name>
        <dbReference type="ChEBI" id="CHEBI:30616"/>
    </ligand>
</feature>
<evidence type="ECO:0000256" key="7">
    <source>
        <dbReference type="HAMAP-Rule" id="MF_00593"/>
    </source>
</evidence>
<dbReference type="InterPro" id="IPR010071">
    <property type="entry name" value="AA_adenyl_dom"/>
</dbReference>
<evidence type="ECO:0000256" key="2">
    <source>
        <dbReference type="ARBA" id="ARBA00022598"/>
    </source>
</evidence>
<dbReference type="RefSeq" id="WP_056946923.1">
    <property type="nucleotide sequence ID" value="NZ_AZEE01000027.1"/>
</dbReference>
<dbReference type="PANTHER" id="PTHR45398">
    <property type="match status" value="1"/>
</dbReference>
<keyword evidence="11" id="KW-1185">Reference proteome</keyword>
<dbReference type="GO" id="GO:0070395">
    <property type="term" value="P:lipoteichoic acid biosynthetic process"/>
    <property type="evidence" value="ECO:0007669"/>
    <property type="project" value="UniProtKB-UniRule"/>
</dbReference>
<dbReference type="OrthoDB" id="9765680at2"/>
<feature type="domain" description="AMP-binding enzyme C-terminal" evidence="9">
    <location>
        <begin position="412"/>
        <end position="486"/>
    </location>
</feature>
<evidence type="ECO:0000256" key="1">
    <source>
        <dbReference type="ARBA" id="ARBA00022490"/>
    </source>
</evidence>
<dbReference type="HAMAP" id="MF_00593">
    <property type="entry name" value="DltA"/>
    <property type="match status" value="1"/>
</dbReference>
<dbReference type="InterPro" id="IPR044507">
    <property type="entry name" value="DltA-like"/>
</dbReference>
<dbReference type="Gene3D" id="3.40.50.12780">
    <property type="entry name" value="N-terminal domain of ligase-like"/>
    <property type="match status" value="1"/>
</dbReference>
<dbReference type="GO" id="GO:0047473">
    <property type="term" value="F:D-alanine [D-alanyl carrier protein] ligase activity"/>
    <property type="evidence" value="ECO:0007669"/>
    <property type="project" value="UniProtKB-UniRule"/>
</dbReference>
<dbReference type="InterPro" id="IPR042099">
    <property type="entry name" value="ANL_N_sf"/>
</dbReference>
<evidence type="ECO:0000259" key="9">
    <source>
        <dbReference type="Pfam" id="PF13193"/>
    </source>
</evidence>
<dbReference type="PANTHER" id="PTHR45398:SF1">
    <property type="entry name" value="ENZYME, PUTATIVE (JCVI)-RELATED"/>
    <property type="match status" value="1"/>
</dbReference>
<dbReference type="InterPro" id="IPR020845">
    <property type="entry name" value="AMP-binding_CS"/>
</dbReference>
<feature type="binding site" evidence="7">
    <location>
        <position position="486"/>
    </location>
    <ligand>
        <name>ATP</name>
        <dbReference type="ChEBI" id="CHEBI:30616"/>
    </ligand>
</feature>
<accession>A0A0R1M3V3</accession>
<feature type="binding site" evidence="7">
    <location>
        <position position="196"/>
    </location>
    <ligand>
        <name>D-alanine</name>
        <dbReference type="ChEBI" id="CHEBI:57416"/>
    </ligand>
</feature>
<evidence type="ECO:0000256" key="4">
    <source>
        <dbReference type="ARBA" id="ARBA00022840"/>
    </source>
</evidence>
<organism evidence="10 11">
    <name type="scientific">Secundilactobacillus odoratitofui DSM 19909 = JCM 15043</name>
    <dbReference type="NCBI Taxonomy" id="1423776"/>
    <lineage>
        <taxon>Bacteria</taxon>
        <taxon>Bacillati</taxon>
        <taxon>Bacillota</taxon>
        <taxon>Bacilli</taxon>
        <taxon>Lactobacillales</taxon>
        <taxon>Lactobacillaceae</taxon>
        <taxon>Secundilactobacillus</taxon>
    </lineage>
</organism>
<evidence type="ECO:0000313" key="11">
    <source>
        <dbReference type="Proteomes" id="UP000051160"/>
    </source>
</evidence>
<reference evidence="10 11" key="1">
    <citation type="journal article" date="2015" name="Genome Announc.">
        <title>Expanding the biotechnology potential of lactobacilli through comparative genomics of 213 strains and associated genera.</title>
        <authorList>
            <person name="Sun Z."/>
            <person name="Harris H.M."/>
            <person name="McCann A."/>
            <person name="Guo C."/>
            <person name="Argimon S."/>
            <person name="Zhang W."/>
            <person name="Yang X."/>
            <person name="Jeffery I.B."/>
            <person name="Cooney J.C."/>
            <person name="Kagawa T.F."/>
            <person name="Liu W."/>
            <person name="Song Y."/>
            <person name="Salvetti E."/>
            <person name="Wrobel A."/>
            <person name="Rasinkangas P."/>
            <person name="Parkhill J."/>
            <person name="Rea M.C."/>
            <person name="O'Sullivan O."/>
            <person name="Ritari J."/>
            <person name="Douillard F.P."/>
            <person name="Paul Ross R."/>
            <person name="Yang R."/>
            <person name="Briner A.E."/>
            <person name="Felis G.E."/>
            <person name="de Vos W.M."/>
            <person name="Barrangou R."/>
            <person name="Klaenhammer T.R."/>
            <person name="Caufield P.W."/>
            <person name="Cui Y."/>
            <person name="Zhang H."/>
            <person name="O'Toole P.W."/>
        </authorList>
    </citation>
    <scope>NUCLEOTIDE SEQUENCE [LARGE SCALE GENOMIC DNA]</scope>
    <source>
        <strain evidence="10 11">DSM 19909</strain>
    </source>
</reference>
<keyword evidence="2 7" id="KW-0436">Ligase</keyword>
<comment type="function">
    <text evidence="5 7">Catalyzes the first step in the D-alanylation of lipoteichoic acid (LTA), the activation of D-alanine and its transfer onto the D-alanyl carrier protein (Dcp) DltC. In an ATP-dependent two-step reaction, forms a high energy D-alanyl-AMP intermediate, followed by transfer of the D-alanyl residue as a thiol ester to the phosphopantheinyl prosthetic group of the Dcp. D-alanylation of LTA plays an important role in modulating the properties of the cell wall in Gram-positive bacteria, influencing the net charge of the cell wall.</text>
</comment>
<dbReference type="NCBIfam" id="NF003417">
    <property type="entry name" value="PRK04813.1"/>
    <property type="match status" value="1"/>
</dbReference>
<comment type="caution">
    <text evidence="10">The sequence shown here is derived from an EMBL/GenBank/DDBJ whole genome shotgun (WGS) entry which is preliminary data.</text>
</comment>
<comment type="pathway">
    <text evidence="7">Cell wall biogenesis; lipoteichoic acid biosynthesis.</text>
</comment>
<dbReference type="UniPathway" id="UPA00556"/>
<dbReference type="PROSITE" id="PS00455">
    <property type="entry name" value="AMP_BINDING"/>
    <property type="match status" value="1"/>
</dbReference>
<dbReference type="InterPro" id="IPR010072">
    <property type="entry name" value="DltA"/>
</dbReference>
<comment type="similarity">
    <text evidence="6 7">Belongs to the ATP-dependent AMP-binding enzyme family. DltA subfamily.</text>
</comment>
<dbReference type="InterPro" id="IPR000873">
    <property type="entry name" value="AMP-dep_synth/lig_dom"/>
</dbReference>
<feature type="binding site" evidence="7">
    <location>
        <position position="300"/>
    </location>
    <ligand>
        <name>D-alanine</name>
        <dbReference type="ChEBI" id="CHEBI:57416"/>
    </ligand>
</feature>
<dbReference type="Proteomes" id="UP000051160">
    <property type="component" value="Unassembled WGS sequence"/>
</dbReference>
<feature type="binding site" evidence="7">
    <location>
        <begin position="388"/>
        <end position="391"/>
    </location>
    <ligand>
        <name>ATP</name>
        <dbReference type="ChEBI" id="CHEBI:30616"/>
    </ligand>
</feature>
<dbReference type="EMBL" id="AZEE01000027">
    <property type="protein sequence ID" value="KRK98551.1"/>
    <property type="molecule type" value="Genomic_DNA"/>
</dbReference>
<name>A0A0R1M3V3_9LACO</name>
<feature type="binding site" evidence="7">
    <location>
        <position position="377"/>
    </location>
    <ligand>
        <name>ATP</name>
        <dbReference type="ChEBI" id="CHEBI:30616"/>
    </ligand>
</feature>
<feature type="domain" description="AMP-dependent synthetase/ligase" evidence="8">
    <location>
        <begin position="11"/>
        <end position="354"/>
    </location>
</feature>
<proteinExistence type="inferred from homology"/>
<evidence type="ECO:0000256" key="6">
    <source>
        <dbReference type="ARBA" id="ARBA00061336"/>
    </source>
</evidence>
<keyword evidence="3 7" id="KW-0547">Nucleotide-binding</keyword>
<keyword evidence="4 7" id="KW-0067">ATP-binding</keyword>